<dbReference type="GO" id="GO:0016757">
    <property type="term" value="F:glycosyltransferase activity"/>
    <property type="evidence" value="ECO:0007669"/>
    <property type="project" value="UniProtKB-KW"/>
</dbReference>
<dbReference type="Pfam" id="PF00156">
    <property type="entry name" value="Pribosyltran"/>
    <property type="match status" value="1"/>
</dbReference>
<dbReference type="AlphaFoldDB" id="A0A3B0TAJ1"/>
<sequence>MEARDVTGLDRLIGLTKLGRSRLVDFLLPPRCAACNTQTAVTGAVCVTCWLAIDFIEWPLCPRLGLPFPYSVNPDAPSGEALCAEAIARPPVFARARAVAVHDGPARRLVSALKFRDRTDHAPLMAQWMARAGAELLADADLMAPIPLHRRRLWQRKHNQAALLVNAIARITGKAALPDLLRRTRSTRAQIGLNARQRAANVRGAFAVEPRYLRRIEGARVLLVDDVYTTGATVTAAARALLRGGAAAVDVLAFARVVGPAQIPL</sequence>
<feature type="domain" description="Phosphoribosyltransferase" evidence="2">
    <location>
        <begin position="211"/>
        <end position="251"/>
    </location>
</feature>
<dbReference type="InterPro" id="IPR000836">
    <property type="entry name" value="PRTase_dom"/>
</dbReference>
<dbReference type="InterPro" id="IPR051910">
    <property type="entry name" value="ComF/GntX_DNA_util-trans"/>
</dbReference>
<dbReference type="InterPro" id="IPR044005">
    <property type="entry name" value="DZR_2"/>
</dbReference>
<proteinExistence type="inferred from homology"/>
<keyword evidence="4" id="KW-0328">Glycosyltransferase</keyword>
<dbReference type="EMBL" id="UOEM01000085">
    <property type="protein sequence ID" value="VAW15465.1"/>
    <property type="molecule type" value="Genomic_DNA"/>
</dbReference>
<evidence type="ECO:0000313" key="4">
    <source>
        <dbReference type="EMBL" id="VAW15465.1"/>
    </source>
</evidence>
<evidence type="ECO:0000256" key="1">
    <source>
        <dbReference type="ARBA" id="ARBA00008007"/>
    </source>
</evidence>
<protein>
    <submittedName>
        <fullName evidence="4">Competence protein F homolog, phosphoribosyltransferase domain protein YhgH required for utilization of DNA as sole source of carbon and energy</fullName>
    </submittedName>
</protein>
<dbReference type="InterPro" id="IPR029057">
    <property type="entry name" value="PRTase-like"/>
</dbReference>
<organism evidence="4">
    <name type="scientific">hydrothermal vent metagenome</name>
    <dbReference type="NCBI Taxonomy" id="652676"/>
    <lineage>
        <taxon>unclassified sequences</taxon>
        <taxon>metagenomes</taxon>
        <taxon>ecological metagenomes</taxon>
    </lineage>
</organism>
<reference evidence="4" key="1">
    <citation type="submission" date="2018-06" db="EMBL/GenBank/DDBJ databases">
        <authorList>
            <person name="Zhirakovskaya E."/>
        </authorList>
    </citation>
    <scope>NUCLEOTIDE SEQUENCE</scope>
</reference>
<dbReference type="Pfam" id="PF18912">
    <property type="entry name" value="DZR_2"/>
    <property type="match status" value="1"/>
</dbReference>
<dbReference type="SUPFAM" id="SSF53271">
    <property type="entry name" value="PRTase-like"/>
    <property type="match status" value="1"/>
</dbReference>
<accession>A0A3B0TAJ1</accession>
<evidence type="ECO:0000259" key="3">
    <source>
        <dbReference type="Pfam" id="PF18912"/>
    </source>
</evidence>
<gene>
    <name evidence="4" type="ORF">MNBD_ALPHA09-1305</name>
</gene>
<feature type="domain" description="Double zinc ribbon" evidence="3">
    <location>
        <begin position="23"/>
        <end position="71"/>
    </location>
</feature>
<comment type="similarity">
    <text evidence="1">Belongs to the ComF/GntX family.</text>
</comment>
<dbReference type="Gene3D" id="3.40.50.2020">
    <property type="match status" value="1"/>
</dbReference>
<dbReference type="PANTHER" id="PTHR47505:SF1">
    <property type="entry name" value="DNA UTILIZATION PROTEIN YHGH"/>
    <property type="match status" value="1"/>
</dbReference>
<keyword evidence="4" id="KW-0808">Transferase</keyword>
<dbReference type="PANTHER" id="PTHR47505">
    <property type="entry name" value="DNA UTILIZATION PROTEIN YHGH"/>
    <property type="match status" value="1"/>
</dbReference>
<evidence type="ECO:0000259" key="2">
    <source>
        <dbReference type="Pfam" id="PF00156"/>
    </source>
</evidence>
<name>A0A3B0TAJ1_9ZZZZ</name>